<evidence type="ECO:0000256" key="4">
    <source>
        <dbReference type="ARBA" id="ARBA00022692"/>
    </source>
</evidence>
<feature type="domain" description="Trimeric autotransporter adhesin YadA-like C-terminal membrane anchor" evidence="8">
    <location>
        <begin position="179"/>
        <end position="230"/>
    </location>
</feature>
<dbReference type="Gene3D" id="3.30.1300.30">
    <property type="entry name" value="GSPII I/J protein-like"/>
    <property type="match status" value="1"/>
</dbReference>
<dbReference type="InterPro" id="IPR045584">
    <property type="entry name" value="Pilin-like"/>
</dbReference>
<dbReference type="Pfam" id="PF03895">
    <property type="entry name" value="YadA_anchor"/>
    <property type="match status" value="1"/>
</dbReference>
<keyword evidence="5" id="KW-0732">Signal</keyword>
<name>A0A2X2DVJ5_PROMI</name>
<sequence>MHQTRIEANRDAINGLNQDKADKAQLAETDKRVDANTHNIATYQNSIDNNTQAIDWLDKNKVDKAQLIETTNLVRENTAEINSNREAIDDIKSSNILQENLINHRTDNLINLEKISRDEGDKRVLTSSKSYTDSRFSSAISYADDKFGQLDNKINQTEKKLNAGIAGVTAISSIPYVSENTFSYGMGVGNYQNGNAIAAGVQLKTIYNSNIRVNISWDSSSNTALGVGISGGW</sequence>
<reference evidence="9 10" key="1">
    <citation type="submission" date="2018-06" db="EMBL/GenBank/DDBJ databases">
        <authorList>
            <consortium name="Pathogen Informatics"/>
            <person name="Doyle S."/>
        </authorList>
    </citation>
    <scope>NUCLEOTIDE SEQUENCE [LARGE SCALE GENOMIC DNA]</scope>
    <source>
        <strain evidence="9 10">NCTC10975</strain>
    </source>
</reference>
<evidence type="ECO:0000256" key="3">
    <source>
        <dbReference type="ARBA" id="ARBA00022452"/>
    </source>
</evidence>
<organism evidence="9 10">
    <name type="scientific">Proteus mirabilis</name>
    <dbReference type="NCBI Taxonomy" id="584"/>
    <lineage>
        <taxon>Bacteria</taxon>
        <taxon>Pseudomonadati</taxon>
        <taxon>Pseudomonadota</taxon>
        <taxon>Gammaproteobacteria</taxon>
        <taxon>Enterobacterales</taxon>
        <taxon>Morganellaceae</taxon>
        <taxon>Proteus</taxon>
    </lineage>
</organism>
<evidence type="ECO:0000256" key="1">
    <source>
        <dbReference type="ARBA" id="ARBA00004241"/>
    </source>
</evidence>
<proteinExistence type="predicted"/>
<evidence type="ECO:0000256" key="2">
    <source>
        <dbReference type="ARBA" id="ARBA00004442"/>
    </source>
</evidence>
<comment type="subcellular location">
    <subcellularLocation>
        <location evidence="2">Cell outer membrane</location>
    </subcellularLocation>
    <subcellularLocation>
        <location evidence="1">Cell surface</location>
    </subcellularLocation>
</comment>
<dbReference type="InterPro" id="IPR005594">
    <property type="entry name" value="YadA_C"/>
</dbReference>
<evidence type="ECO:0000256" key="6">
    <source>
        <dbReference type="ARBA" id="ARBA00023136"/>
    </source>
</evidence>
<dbReference type="AlphaFoldDB" id="A0A2X2DVJ5"/>
<gene>
    <name evidence="9" type="primary">yadA_3</name>
    <name evidence="9" type="ORF">NCTC10975_03472</name>
</gene>
<evidence type="ECO:0000256" key="5">
    <source>
        <dbReference type="ARBA" id="ARBA00022729"/>
    </source>
</evidence>
<evidence type="ECO:0000256" key="7">
    <source>
        <dbReference type="ARBA" id="ARBA00023237"/>
    </source>
</evidence>
<keyword evidence="7" id="KW-0998">Cell outer membrane</keyword>
<accession>A0A2X2DVJ5</accession>
<keyword evidence="6" id="KW-0472">Membrane</keyword>
<dbReference type="SUPFAM" id="SSF54523">
    <property type="entry name" value="Pili subunits"/>
    <property type="match status" value="1"/>
</dbReference>
<protein>
    <submittedName>
        <fullName evidence="9">Adhesin</fullName>
    </submittedName>
</protein>
<evidence type="ECO:0000259" key="8">
    <source>
        <dbReference type="Pfam" id="PF03895"/>
    </source>
</evidence>
<evidence type="ECO:0000313" key="10">
    <source>
        <dbReference type="Proteomes" id="UP000251485"/>
    </source>
</evidence>
<keyword evidence="4" id="KW-0812">Transmembrane</keyword>
<dbReference type="Proteomes" id="UP000251485">
    <property type="component" value="Unassembled WGS sequence"/>
</dbReference>
<dbReference type="GO" id="GO:0009986">
    <property type="term" value="C:cell surface"/>
    <property type="evidence" value="ECO:0007669"/>
    <property type="project" value="UniProtKB-SubCell"/>
</dbReference>
<dbReference type="GO" id="GO:0009279">
    <property type="term" value="C:cell outer membrane"/>
    <property type="evidence" value="ECO:0007669"/>
    <property type="project" value="UniProtKB-SubCell"/>
</dbReference>
<dbReference type="EMBL" id="UAUE01000025">
    <property type="protein sequence ID" value="SPY99729.1"/>
    <property type="molecule type" value="Genomic_DNA"/>
</dbReference>
<evidence type="ECO:0000313" key="9">
    <source>
        <dbReference type="EMBL" id="SPY99729.1"/>
    </source>
</evidence>
<keyword evidence="3" id="KW-1134">Transmembrane beta strand</keyword>